<name>K6G8C2_9BACT</name>
<organism evidence="1 2">
    <name type="scientific">Solidesulfovibrio magneticus str. Maddingley MBC34</name>
    <dbReference type="NCBI Taxonomy" id="1206767"/>
    <lineage>
        <taxon>Bacteria</taxon>
        <taxon>Pseudomonadati</taxon>
        <taxon>Thermodesulfobacteriota</taxon>
        <taxon>Desulfovibrionia</taxon>
        <taxon>Desulfovibrionales</taxon>
        <taxon>Desulfovibrionaceae</taxon>
        <taxon>Solidesulfovibrio</taxon>
    </lineage>
</organism>
<gene>
    <name evidence="1" type="ORF">B193_3975</name>
</gene>
<evidence type="ECO:0000313" key="2">
    <source>
        <dbReference type="Proteomes" id="UP000006272"/>
    </source>
</evidence>
<accession>K6G8C2</accession>
<proteinExistence type="predicted"/>
<reference evidence="1 2" key="1">
    <citation type="submission" date="2012-07" db="EMBL/GenBank/DDBJ databases">
        <title>Draft genome sequence of Desulfovibrio magneticus str. Maddingley MBC34 obtained from a metagenomic sequence of a methanogenic enrichment isolated from coal-seam formation water in Victoria, Australia.</title>
        <authorList>
            <person name="Greenfield P."/>
            <person name="Hendry P."/>
            <person name="Li D."/>
            <person name="Rosewarne C.P."/>
            <person name="Tran-Dinh N."/>
            <person name="Elbourne L.D.H."/>
            <person name="Paulsen I.T."/>
            <person name="Midgley D.J."/>
        </authorList>
    </citation>
    <scope>NUCLEOTIDE SEQUENCE [LARGE SCALE GENOMIC DNA]</scope>
    <source>
        <strain evidence="2">Maddingley MBC34</strain>
    </source>
</reference>
<evidence type="ECO:0000313" key="1">
    <source>
        <dbReference type="EMBL" id="EKO37354.1"/>
    </source>
</evidence>
<dbReference type="EMBL" id="ALAO01000462">
    <property type="protein sequence ID" value="EKO37354.1"/>
    <property type="molecule type" value="Genomic_DNA"/>
</dbReference>
<protein>
    <submittedName>
        <fullName evidence="1">Uncharacterized protein</fullName>
    </submittedName>
</protein>
<feature type="non-terminal residue" evidence="1">
    <location>
        <position position="57"/>
    </location>
</feature>
<dbReference type="AlphaFoldDB" id="K6G8C2"/>
<comment type="caution">
    <text evidence="1">The sequence shown here is derived from an EMBL/GenBank/DDBJ whole genome shotgun (WGS) entry which is preliminary data.</text>
</comment>
<dbReference type="Proteomes" id="UP000006272">
    <property type="component" value="Unassembled WGS sequence"/>
</dbReference>
<sequence length="57" mass="6301">MPPGRIASYPTDWLSPTSALSHRFRPVFLSAERLGKCPPKPTTARHKIVFSPPDLTA</sequence>